<dbReference type="EMBL" id="VLTN01000012">
    <property type="protein sequence ID" value="KAA0154304.1"/>
    <property type="molecule type" value="Genomic_DNA"/>
</dbReference>
<evidence type="ECO:0000313" key="9">
    <source>
        <dbReference type="EMBL" id="KAA0170145.1"/>
    </source>
</evidence>
<evidence type="ECO:0000256" key="2">
    <source>
        <dbReference type="ARBA" id="ARBA00022884"/>
    </source>
</evidence>
<evidence type="ECO:0000259" key="5">
    <source>
        <dbReference type="PROSITE" id="PS50832"/>
    </source>
</evidence>
<dbReference type="GO" id="GO:0005634">
    <property type="term" value="C:nucleus"/>
    <property type="evidence" value="ECO:0007669"/>
    <property type="project" value="TreeGrafter"/>
</dbReference>
<keyword evidence="3" id="KW-0648">Protein biosynthesis</keyword>
<dbReference type="InterPro" id="IPR039294">
    <property type="entry name" value="EIF1AD"/>
</dbReference>
<dbReference type="OrthoDB" id="1738325at2759"/>
<dbReference type="Proteomes" id="UP000322899">
    <property type="component" value="Unassembled WGS sequence"/>
</dbReference>
<dbReference type="Proteomes" id="UP000323011">
    <property type="component" value="Unassembled WGS sequence"/>
</dbReference>
<name>A0A5A8CS46_CAFRO</name>
<dbReference type="InterPro" id="IPR012340">
    <property type="entry name" value="NA-bd_OB-fold"/>
</dbReference>
<evidence type="ECO:0000313" key="13">
    <source>
        <dbReference type="Proteomes" id="UP000325113"/>
    </source>
</evidence>
<evidence type="ECO:0000313" key="10">
    <source>
        <dbReference type="Proteomes" id="UP000322899"/>
    </source>
</evidence>
<evidence type="ECO:0000256" key="3">
    <source>
        <dbReference type="PROSITE-ProRule" id="PRU00181"/>
    </source>
</evidence>
<dbReference type="SMART" id="SM00652">
    <property type="entry name" value="eIF1a"/>
    <property type="match status" value="1"/>
</dbReference>
<dbReference type="AlphaFoldDB" id="A0A5A8CS46"/>
<dbReference type="GO" id="GO:0003743">
    <property type="term" value="F:translation initiation factor activity"/>
    <property type="evidence" value="ECO:0007669"/>
    <property type="project" value="UniProtKB-UniRule"/>
</dbReference>
<gene>
    <name evidence="9" type="ORF">FNF27_06737</name>
    <name evidence="6" type="ORF">FNF28_06856</name>
    <name evidence="7" type="ORF">FNF29_02524</name>
    <name evidence="8" type="ORF">FNF31_06067</name>
</gene>
<keyword evidence="3" id="KW-0396">Initiation factor</keyword>
<evidence type="ECO:0000256" key="4">
    <source>
        <dbReference type="SAM" id="MobiDB-lite"/>
    </source>
</evidence>
<dbReference type="Proteomes" id="UP000325113">
    <property type="component" value="Unassembled WGS sequence"/>
</dbReference>
<evidence type="ECO:0000313" key="8">
    <source>
        <dbReference type="EMBL" id="KAA0155528.1"/>
    </source>
</evidence>
<dbReference type="Pfam" id="PF01176">
    <property type="entry name" value="eIF-1a"/>
    <property type="match status" value="1"/>
</dbReference>
<protein>
    <recommendedName>
        <fullName evidence="5">S1-like domain-containing protein</fullName>
    </recommendedName>
</protein>
<dbReference type="EMBL" id="VLTO01000063">
    <property type="protein sequence ID" value="KAA0170145.1"/>
    <property type="molecule type" value="Genomic_DNA"/>
</dbReference>
<keyword evidence="2" id="KW-0694">RNA-binding</keyword>
<dbReference type="InterPro" id="IPR006196">
    <property type="entry name" value="RNA-binding_domain_S1_IF1"/>
</dbReference>
<dbReference type="GO" id="GO:0003723">
    <property type="term" value="F:RNA binding"/>
    <property type="evidence" value="ECO:0007669"/>
    <property type="project" value="UniProtKB-KW"/>
</dbReference>
<dbReference type="EMBL" id="VLTL01000192">
    <property type="protein sequence ID" value="KAA0154171.1"/>
    <property type="molecule type" value="Genomic_DNA"/>
</dbReference>
<feature type="domain" description="S1-like" evidence="5">
    <location>
        <begin position="34"/>
        <end position="97"/>
    </location>
</feature>
<dbReference type="Gene3D" id="2.40.50.140">
    <property type="entry name" value="Nucleic acid-binding proteins"/>
    <property type="match status" value="1"/>
</dbReference>
<evidence type="ECO:0000313" key="6">
    <source>
        <dbReference type="EMBL" id="KAA0154171.1"/>
    </source>
</evidence>
<dbReference type="PANTHER" id="PTHR21641">
    <property type="entry name" value="TRANSLATION INITIATION FACTOR-RELATED"/>
    <property type="match status" value="1"/>
</dbReference>
<feature type="region of interest" description="Disordered" evidence="4">
    <location>
        <begin position="174"/>
        <end position="231"/>
    </location>
</feature>
<dbReference type="PANTHER" id="PTHR21641:SF0">
    <property type="entry name" value="RNA-BINDING PROTEIN EIF1AD-RELATED"/>
    <property type="match status" value="1"/>
</dbReference>
<dbReference type="Proteomes" id="UP000324907">
    <property type="component" value="Unassembled WGS sequence"/>
</dbReference>
<dbReference type="SUPFAM" id="SSF50249">
    <property type="entry name" value="Nucleic acid-binding proteins"/>
    <property type="match status" value="1"/>
</dbReference>
<organism evidence="8 13">
    <name type="scientific">Cafeteria roenbergensis</name>
    <name type="common">Marine flagellate</name>
    <dbReference type="NCBI Taxonomy" id="33653"/>
    <lineage>
        <taxon>Eukaryota</taxon>
        <taxon>Sar</taxon>
        <taxon>Stramenopiles</taxon>
        <taxon>Bigyra</taxon>
        <taxon>Opalozoa</taxon>
        <taxon>Bicosoecida</taxon>
        <taxon>Cafeteriaceae</taxon>
        <taxon>Cafeteria</taxon>
    </lineage>
</organism>
<comment type="similarity">
    <text evidence="1">Belongs to the EIF1AD family.</text>
</comment>
<dbReference type="OMA" id="ELWPADD"/>
<keyword evidence="11" id="KW-1185">Reference proteome</keyword>
<dbReference type="EMBL" id="VLTM01000087">
    <property type="protein sequence ID" value="KAA0155528.1"/>
    <property type="molecule type" value="Genomic_DNA"/>
</dbReference>
<evidence type="ECO:0000313" key="7">
    <source>
        <dbReference type="EMBL" id="KAA0154304.1"/>
    </source>
</evidence>
<evidence type="ECO:0000256" key="1">
    <source>
        <dbReference type="ARBA" id="ARBA00007340"/>
    </source>
</evidence>
<evidence type="ECO:0000313" key="11">
    <source>
        <dbReference type="Proteomes" id="UP000323011"/>
    </source>
</evidence>
<accession>A0A5A8CS46</accession>
<reference evidence="10 11" key="1">
    <citation type="submission" date="2019-07" db="EMBL/GenBank/DDBJ databases">
        <title>Genomes of Cafeteria roenbergensis.</title>
        <authorList>
            <person name="Fischer M.G."/>
            <person name="Hackl T."/>
            <person name="Roman M."/>
        </authorList>
    </citation>
    <scope>NUCLEOTIDE SEQUENCE [LARGE SCALE GENOMIC DNA]</scope>
    <source>
        <strain evidence="7 11">BVI</strain>
        <strain evidence="8 13">Cflag</strain>
        <strain evidence="9 10">E4-10P</strain>
        <strain evidence="6 12">RCC970-E3</strain>
    </source>
</reference>
<comment type="caution">
    <text evidence="8">The sequence shown here is derived from an EMBL/GenBank/DDBJ whole genome shotgun (WGS) entry which is preliminary data.</text>
</comment>
<proteinExistence type="inferred from homology"/>
<sequence length="231" mass="24300">MSGVKRRTAYRKAVTDAVSDTFPELGPTECVVRVVRSQGSNLFEVETADGATGMCILPTKYRKLIWVKRGDFLIAHKAGDDVETATGARGTVNFRVEHVLGEPQVGFLQLKGLWPEAFGEVKVSKRAMDEADREIRSSEHAAAAAAAAAATTGGAGDEAAAAGGPPAAAAAAASAAERSAVAPGKDNLLSSDDYDSMLRMKPGGNRRGARRADAEESSDEEEDEESSDEEE</sequence>
<dbReference type="InterPro" id="IPR001253">
    <property type="entry name" value="TIF_eIF-1A"/>
</dbReference>
<dbReference type="PROSITE" id="PS50832">
    <property type="entry name" value="S1_IF1_TYPE"/>
    <property type="match status" value="1"/>
</dbReference>
<feature type="compositionally biased region" description="Acidic residues" evidence="4">
    <location>
        <begin position="215"/>
        <end position="231"/>
    </location>
</feature>
<evidence type="ECO:0000313" key="12">
    <source>
        <dbReference type="Proteomes" id="UP000324907"/>
    </source>
</evidence>